<organism evidence="2">
    <name type="scientific">Arion vulgaris</name>
    <dbReference type="NCBI Taxonomy" id="1028688"/>
    <lineage>
        <taxon>Eukaryota</taxon>
        <taxon>Metazoa</taxon>
        <taxon>Spiralia</taxon>
        <taxon>Lophotrochozoa</taxon>
        <taxon>Mollusca</taxon>
        <taxon>Gastropoda</taxon>
        <taxon>Heterobranchia</taxon>
        <taxon>Euthyneura</taxon>
        <taxon>Panpulmonata</taxon>
        <taxon>Eupulmonata</taxon>
        <taxon>Stylommatophora</taxon>
        <taxon>Helicina</taxon>
        <taxon>Arionoidea</taxon>
        <taxon>Arionidae</taxon>
        <taxon>Arion</taxon>
    </lineage>
</organism>
<accession>A0A0B6ZII7</accession>
<feature type="region of interest" description="Disordered" evidence="1">
    <location>
        <begin position="1"/>
        <end position="29"/>
    </location>
</feature>
<name>A0A0B6ZII7_9EUPU</name>
<evidence type="ECO:0000256" key="1">
    <source>
        <dbReference type="SAM" id="MobiDB-lite"/>
    </source>
</evidence>
<protein>
    <submittedName>
        <fullName evidence="2">Uncharacterized protein</fullName>
    </submittedName>
</protein>
<reference evidence="2" key="1">
    <citation type="submission" date="2014-12" db="EMBL/GenBank/DDBJ databases">
        <title>Insight into the proteome of Arion vulgaris.</title>
        <authorList>
            <person name="Aradska J."/>
            <person name="Bulat T."/>
            <person name="Smidak R."/>
            <person name="Sarate P."/>
            <person name="Gangsoo J."/>
            <person name="Sialana F."/>
            <person name="Bilban M."/>
            <person name="Lubec G."/>
        </authorList>
    </citation>
    <scope>NUCLEOTIDE SEQUENCE</scope>
    <source>
        <tissue evidence="2">Skin</tissue>
    </source>
</reference>
<feature type="non-terminal residue" evidence="2">
    <location>
        <position position="66"/>
    </location>
</feature>
<dbReference type="AlphaFoldDB" id="A0A0B6ZII7"/>
<sequence>MISYNENHASSERQATCCKGQPEGPGVGDCQYVVTKTDGQWKWALADMVRDTCKDHSEAGQCKHVG</sequence>
<feature type="compositionally biased region" description="Polar residues" evidence="1">
    <location>
        <begin position="1"/>
        <end position="14"/>
    </location>
</feature>
<gene>
    <name evidence="2" type="primary">ORF66247</name>
</gene>
<proteinExistence type="predicted"/>
<evidence type="ECO:0000313" key="2">
    <source>
        <dbReference type="EMBL" id="CEK68414.1"/>
    </source>
</evidence>
<dbReference type="EMBL" id="HACG01021549">
    <property type="protein sequence ID" value="CEK68414.1"/>
    <property type="molecule type" value="Transcribed_RNA"/>
</dbReference>